<reference evidence="2 3" key="1">
    <citation type="journal article" date="2019" name="Int. J. Syst. Evol. Microbiol.">
        <title>The Global Catalogue of Microorganisms (GCM) 10K type strain sequencing project: providing services to taxonomists for standard genome sequencing and annotation.</title>
        <authorList>
            <consortium name="The Broad Institute Genomics Platform"/>
            <consortium name="The Broad Institute Genome Sequencing Center for Infectious Disease"/>
            <person name="Wu L."/>
            <person name="Ma J."/>
        </authorList>
    </citation>
    <scope>NUCLEOTIDE SEQUENCE [LARGE SCALE GENOMIC DNA]</scope>
    <source>
        <strain evidence="2 3">JCM 15313</strain>
    </source>
</reference>
<dbReference type="EMBL" id="BAAAPC010000014">
    <property type="protein sequence ID" value="GAA2003973.1"/>
    <property type="molecule type" value="Genomic_DNA"/>
</dbReference>
<dbReference type="Pfam" id="PF18395">
    <property type="entry name" value="Cas3_C"/>
    <property type="match status" value="1"/>
</dbReference>
<evidence type="ECO:0000313" key="2">
    <source>
        <dbReference type="EMBL" id="GAA2003973.1"/>
    </source>
</evidence>
<dbReference type="Proteomes" id="UP001501585">
    <property type="component" value="Unassembled WGS sequence"/>
</dbReference>
<dbReference type="InterPro" id="IPR041372">
    <property type="entry name" value="Cas3_C"/>
</dbReference>
<feature type="domain" description="Cas3 C-terminal" evidence="1">
    <location>
        <begin position="13"/>
        <end position="117"/>
    </location>
</feature>
<organism evidence="2 3">
    <name type="scientific">Nocardiopsis rhodophaea</name>
    <dbReference type="NCBI Taxonomy" id="280238"/>
    <lineage>
        <taxon>Bacteria</taxon>
        <taxon>Bacillati</taxon>
        <taxon>Actinomycetota</taxon>
        <taxon>Actinomycetes</taxon>
        <taxon>Streptosporangiales</taxon>
        <taxon>Nocardiopsidaceae</taxon>
        <taxon>Nocardiopsis</taxon>
    </lineage>
</organism>
<dbReference type="RefSeq" id="WP_344100794.1">
    <property type="nucleotide sequence ID" value="NZ_BAAAPC010000014.1"/>
</dbReference>
<protein>
    <recommendedName>
        <fullName evidence="1">Cas3 C-terminal domain-containing protein</fullName>
    </recommendedName>
</protein>
<proteinExistence type="predicted"/>
<sequence length="121" mass="13196">MIDEDDCVPAPYDPGITLVPLWAAAEGPLTTRGGTSVDLSADELPTVTVAELADSAVTLTYPIDLEAHQLDALLDRLTVPPAFDRSGWLVDHHPLVLHDGRRDFDEFSIVHHPQRGLEIHG</sequence>
<evidence type="ECO:0000259" key="1">
    <source>
        <dbReference type="Pfam" id="PF18395"/>
    </source>
</evidence>
<evidence type="ECO:0000313" key="3">
    <source>
        <dbReference type="Proteomes" id="UP001501585"/>
    </source>
</evidence>
<name>A0ABN2TB70_9ACTN</name>
<accession>A0ABN2TB70</accession>
<gene>
    <name evidence="2" type="ORF">GCM10009799_33920</name>
</gene>
<comment type="caution">
    <text evidence="2">The sequence shown here is derived from an EMBL/GenBank/DDBJ whole genome shotgun (WGS) entry which is preliminary data.</text>
</comment>
<keyword evidence="3" id="KW-1185">Reference proteome</keyword>